<accession>A0ABS3RID4</accession>
<dbReference type="EMBL" id="JAGEOK010000075">
    <property type="protein sequence ID" value="MBO2445359.1"/>
    <property type="molecule type" value="Genomic_DNA"/>
</dbReference>
<dbReference type="Proteomes" id="UP000666915">
    <property type="component" value="Unassembled WGS sequence"/>
</dbReference>
<dbReference type="Pfam" id="PF19956">
    <property type="entry name" value="EAD2"/>
    <property type="match status" value="1"/>
</dbReference>
<dbReference type="RefSeq" id="WP_208274681.1">
    <property type="nucleotide sequence ID" value="NZ_BAAAGM010000123.1"/>
</dbReference>
<feature type="domain" description="Effector-associated" evidence="1">
    <location>
        <begin position="218"/>
        <end position="294"/>
    </location>
</feature>
<dbReference type="InterPro" id="IPR029787">
    <property type="entry name" value="Nucleotide_cyclase"/>
</dbReference>
<organism evidence="2 3">
    <name type="scientific">Actinomadura nitritigenes</name>
    <dbReference type="NCBI Taxonomy" id="134602"/>
    <lineage>
        <taxon>Bacteria</taxon>
        <taxon>Bacillati</taxon>
        <taxon>Actinomycetota</taxon>
        <taxon>Actinomycetes</taxon>
        <taxon>Streptosporangiales</taxon>
        <taxon>Thermomonosporaceae</taxon>
        <taxon>Actinomadura</taxon>
    </lineage>
</organism>
<proteinExistence type="predicted"/>
<protein>
    <recommendedName>
        <fullName evidence="1">Effector-associated domain-containing protein</fullName>
    </recommendedName>
</protein>
<gene>
    <name evidence="2" type="ORF">J4557_48475</name>
</gene>
<sequence length="308" mass="34377">MAIDIVGFGDRRSDFERQHVRKALYDSVTSAFDASDISFGQTYTEDRGDGLLIIVPPQIPVEPALEELPSHLAAILRYYNRRASVEAQLKVRMAIHIGEIRHDDHGVYGSDLIHAFRLLDAPQFKEAIFGSDDALALIVSERVYTHVVGRGLGLLDPADFSTIYVRVKETASEAWVYRPLLRGWPPAAAAAGAEGRRYEDLRAEQEHQTALSELFRIVDDLLDIQLLHTVQGRDQVVGVLPPNIGKVIPRSPDPRTDLFAIMRACLDYPGGLQQFLMVIRAFAGESVAMRRLEQGITPTLMPPERPED</sequence>
<evidence type="ECO:0000313" key="3">
    <source>
        <dbReference type="Proteomes" id="UP000666915"/>
    </source>
</evidence>
<dbReference type="Gene3D" id="3.30.70.1230">
    <property type="entry name" value="Nucleotide cyclase"/>
    <property type="match status" value="1"/>
</dbReference>
<comment type="caution">
    <text evidence="2">The sequence shown here is derived from an EMBL/GenBank/DDBJ whole genome shotgun (WGS) entry which is preliminary data.</text>
</comment>
<dbReference type="SUPFAM" id="SSF55073">
    <property type="entry name" value="Nucleotide cyclase"/>
    <property type="match status" value="1"/>
</dbReference>
<reference evidence="2 3" key="1">
    <citation type="submission" date="2021-03" db="EMBL/GenBank/DDBJ databases">
        <authorList>
            <person name="Kanchanasin P."/>
            <person name="Saeng-In P."/>
            <person name="Phongsopitanun W."/>
            <person name="Yuki M."/>
            <person name="Kudo T."/>
            <person name="Ohkuma M."/>
            <person name="Tanasupawat S."/>
        </authorList>
    </citation>
    <scope>NUCLEOTIDE SEQUENCE [LARGE SCALE GENOMIC DNA]</scope>
    <source>
        <strain evidence="2 3">L46</strain>
    </source>
</reference>
<evidence type="ECO:0000313" key="2">
    <source>
        <dbReference type="EMBL" id="MBO2445359.1"/>
    </source>
</evidence>
<keyword evidence="3" id="KW-1185">Reference proteome</keyword>
<evidence type="ECO:0000259" key="1">
    <source>
        <dbReference type="Pfam" id="PF19956"/>
    </source>
</evidence>
<dbReference type="InterPro" id="IPR045431">
    <property type="entry name" value="EAD2"/>
</dbReference>
<name>A0ABS3RID4_9ACTN</name>